<proteinExistence type="predicted"/>
<keyword evidence="3" id="KW-1185">Reference proteome</keyword>
<dbReference type="InterPro" id="IPR013766">
    <property type="entry name" value="Thioredoxin_domain"/>
</dbReference>
<dbReference type="RefSeq" id="WP_147211065.1">
    <property type="nucleotide sequence ID" value="NZ_BJYM01000011.1"/>
</dbReference>
<dbReference type="Gene3D" id="3.40.30.10">
    <property type="entry name" value="Glutaredoxin"/>
    <property type="match status" value="1"/>
</dbReference>
<dbReference type="Pfam" id="PF13098">
    <property type="entry name" value="Thioredoxin_2"/>
    <property type="match status" value="1"/>
</dbReference>
<organism evidence="2 3">
    <name type="scientific">Oceanobacillus sojae</name>
    <dbReference type="NCBI Taxonomy" id="582851"/>
    <lineage>
        <taxon>Bacteria</taxon>
        <taxon>Bacillati</taxon>
        <taxon>Bacillota</taxon>
        <taxon>Bacilli</taxon>
        <taxon>Bacillales</taxon>
        <taxon>Bacillaceae</taxon>
        <taxon>Oceanobacillus</taxon>
    </lineage>
</organism>
<evidence type="ECO:0000313" key="3">
    <source>
        <dbReference type="Proteomes" id="UP000321558"/>
    </source>
</evidence>
<protein>
    <submittedName>
        <fullName evidence="2">Thiol-disulfide oxidoreductase YkuV</fullName>
    </submittedName>
</protein>
<accession>A0A511ZKZ8</accession>
<name>A0A511ZKZ8_9BACI</name>
<dbReference type="InterPro" id="IPR012336">
    <property type="entry name" value="Thioredoxin-like_fold"/>
</dbReference>
<evidence type="ECO:0000313" key="2">
    <source>
        <dbReference type="EMBL" id="GEN88132.1"/>
    </source>
</evidence>
<dbReference type="Proteomes" id="UP000321558">
    <property type="component" value="Unassembled WGS sequence"/>
</dbReference>
<dbReference type="InterPro" id="IPR050553">
    <property type="entry name" value="Thioredoxin_ResA/DsbE_sf"/>
</dbReference>
<dbReference type="STRING" id="582851.GCA_900162665_00241"/>
<evidence type="ECO:0000259" key="1">
    <source>
        <dbReference type="PROSITE" id="PS51352"/>
    </source>
</evidence>
<comment type="caution">
    <text evidence="2">The sequence shown here is derived from an EMBL/GenBank/DDBJ whole genome shotgun (WGS) entry which is preliminary data.</text>
</comment>
<dbReference type="OrthoDB" id="9811352at2"/>
<dbReference type="PANTHER" id="PTHR42852">
    <property type="entry name" value="THIOL:DISULFIDE INTERCHANGE PROTEIN DSBE"/>
    <property type="match status" value="1"/>
</dbReference>
<reference evidence="2 3" key="1">
    <citation type="submission" date="2019-07" db="EMBL/GenBank/DDBJ databases">
        <title>Whole genome shotgun sequence of Oceanobacillus sojae NBRC 105379.</title>
        <authorList>
            <person name="Hosoyama A."/>
            <person name="Uohara A."/>
            <person name="Ohji S."/>
            <person name="Ichikawa N."/>
        </authorList>
    </citation>
    <scope>NUCLEOTIDE SEQUENCE [LARGE SCALE GENOMIC DNA]</scope>
    <source>
        <strain evidence="2 3">NBRC 105379</strain>
    </source>
</reference>
<dbReference type="PROSITE" id="PS51352">
    <property type="entry name" value="THIOREDOXIN_2"/>
    <property type="match status" value="1"/>
</dbReference>
<sequence length="146" mass="16849">MQIYDILPDLSKIKALPGSNRSLLLSSGRPVLVIFWSVSCSSCSNFLKQLAEVPEIKSKRVVPILIHIYLDREQVSLSEIKNKLNQLHFDAVSLDDIDDRLAAVFQFRYVPALYLFDKQERLRFKQSGKSSTNLIEQRLKRLLNEK</sequence>
<dbReference type="InterPro" id="IPR036249">
    <property type="entry name" value="Thioredoxin-like_sf"/>
</dbReference>
<dbReference type="AlphaFoldDB" id="A0A511ZKZ8"/>
<dbReference type="PANTHER" id="PTHR42852:SF12">
    <property type="entry name" value="THIOL-DISULFIDE OXIDOREDUCTASE YKUV"/>
    <property type="match status" value="1"/>
</dbReference>
<dbReference type="SUPFAM" id="SSF52833">
    <property type="entry name" value="Thioredoxin-like"/>
    <property type="match status" value="1"/>
</dbReference>
<feature type="domain" description="Thioredoxin" evidence="1">
    <location>
        <begin position="1"/>
        <end position="144"/>
    </location>
</feature>
<gene>
    <name evidence="2" type="primary">ykuV</name>
    <name evidence="2" type="ORF">OSO01_28710</name>
</gene>
<dbReference type="EMBL" id="BJYM01000011">
    <property type="protein sequence ID" value="GEN88132.1"/>
    <property type="molecule type" value="Genomic_DNA"/>
</dbReference>